<dbReference type="Gene3D" id="3.10.450.50">
    <property type="match status" value="1"/>
</dbReference>
<evidence type="ECO:0000313" key="3">
    <source>
        <dbReference type="Proteomes" id="UP001140293"/>
    </source>
</evidence>
<dbReference type="InterPro" id="IPR037401">
    <property type="entry name" value="SnoaL-like"/>
</dbReference>
<dbReference type="SUPFAM" id="SSF54427">
    <property type="entry name" value="NTF2-like"/>
    <property type="match status" value="1"/>
</dbReference>
<reference evidence="2" key="1">
    <citation type="submission" date="2020-07" db="EMBL/GenBank/DDBJ databases">
        <authorList>
            <person name="Pettersson B.M.F."/>
            <person name="Behra P.R.K."/>
            <person name="Ramesh M."/>
            <person name="Das S."/>
            <person name="Dasgupta S."/>
            <person name="Kirsebom L.A."/>
        </authorList>
    </citation>
    <scope>NUCLEOTIDE SEQUENCE</scope>
    <source>
        <strain evidence="2">DSM 44615</strain>
    </source>
</reference>
<dbReference type="RefSeq" id="WP_264014476.1">
    <property type="nucleotide sequence ID" value="NZ_JACKSJ010000181.1"/>
</dbReference>
<evidence type="ECO:0000259" key="1">
    <source>
        <dbReference type="Pfam" id="PF12680"/>
    </source>
</evidence>
<dbReference type="Proteomes" id="UP001140293">
    <property type="component" value="Unassembled WGS sequence"/>
</dbReference>
<evidence type="ECO:0000313" key="2">
    <source>
        <dbReference type="EMBL" id="MCV7172297.1"/>
    </source>
</evidence>
<feature type="domain" description="SnoaL-like" evidence="1">
    <location>
        <begin position="8"/>
        <end position="115"/>
    </location>
</feature>
<reference evidence="2" key="2">
    <citation type="journal article" date="2022" name="BMC Genomics">
        <title>Comparative genome analysis of mycobacteria focusing on tRNA and non-coding RNA.</title>
        <authorList>
            <person name="Behra P.R.K."/>
            <person name="Pettersson B.M.F."/>
            <person name="Ramesh M."/>
            <person name="Das S."/>
            <person name="Dasgupta S."/>
            <person name="Kirsebom L.A."/>
        </authorList>
    </citation>
    <scope>NUCLEOTIDE SEQUENCE</scope>
    <source>
        <strain evidence="2">DSM 44615</strain>
    </source>
</reference>
<proteinExistence type="predicted"/>
<protein>
    <submittedName>
        <fullName evidence="2">Nuclear transport factor 2 family protein</fullName>
    </submittedName>
</protein>
<comment type="caution">
    <text evidence="2">The sequence shown here is derived from an EMBL/GenBank/DDBJ whole genome shotgun (WGS) entry which is preliminary data.</text>
</comment>
<organism evidence="2 3">
    <name type="scientific">[Mycobacterium] manitobense</name>
    <dbReference type="NCBI Taxonomy" id="190147"/>
    <lineage>
        <taxon>Bacteria</taxon>
        <taxon>Bacillati</taxon>
        <taxon>Actinomycetota</taxon>
        <taxon>Actinomycetes</taxon>
        <taxon>Mycobacteriales</taxon>
        <taxon>Mycobacteriaceae</taxon>
        <taxon>Mycolicibacterium</taxon>
    </lineage>
</organism>
<dbReference type="PANTHER" id="PTHR41252">
    <property type="entry name" value="BLR2505 PROTEIN"/>
    <property type="match status" value="1"/>
</dbReference>
<dbReference type="InterPro" id="IPR032710">
    <property type="entry name" value="NTF2-like_dom_sf"/>
</dbReference>
<keyword evidence="3" id="KW-1185">Reference proteome</keyword>
<gene>
    <name evidence="2" type="ORF">H7I41_20480</name>
</gene>
<dbReference type="EMBL" id="JACKSJ010000181">
    <property type="protein sequence ID" value="MCV7172297.1"/>
    <property type="molecule type" value="Genomic_DNA"/>
</dbReference>
<accession>A0A9X2YD07</accession>
<dbReference type="Pfam" id="PF12680">
    <property type="entry name" value="SnoaL_2"/>
    <property type="match status" value="1"/>
</dbReference>
<dbReference type="AlphaFoldDB" id="A0A9X2YD07"/>
<name>A0A9X2YD07_9MYCO</name>
<dbReference type="PANTHER" id="PTHR41252:SF1">
    <property type="entry name" value="BLR2505 PROTEIN"/>
    <property type="match status" value="1"/>
</dbReference>
<sequence>MSDPTGVARRFYAAMADGDGSALFDVLAEDFVADVSAGMPHGVGGEHRGAAETITQVWARIDSLYDVDVAPSEYLPVDDHRVVVLGAYRGSARDGGSTVDAAFAHVITVHGEKMTALRQITDTARWSVPLPA</sequence>